<keyword evidence="1" id="KW-0812">Transmembrane</keyword>
<reference evidence="2 3" key="1">
    <citation type="submission" date="2023-09" db="EMBL/GenBank/DDBJ databases">
        <authorList>
            <person name="Rey-Velasco X."/>
        </authorList>
    </citation>
    <scope>NUCLEOTIDE SEQUENCE [LARGE SCALE GENOMIC DNA]</scope>
    <source>
        <strain evidence="2 3">P385</strain>
    </source>
</reference>
<accession>A0ABU3B917</accession>
<name>A0ABU3B917_9GAMM</name>
<comment type="caution">
    <text evidence="2">The sequence shown here is derived from an EMBL/GenBank/DDBJ whole genome shotgun (WGS) entry which is preliminary data.</text>
</comment>
<feature type="transmembrane region" description="Helical" evidence="1">
    <location>
        <begin position="7"/>
        <end position="35"/>
    </location>
</feature>
<organism evidence="2 3">
    <name type="scientific">Spectribacter acetivorans</name>
    <dbReference type="NCBI Taxonomy" id="3075603"/>
    <lineage>
        <taxon>Bacteria</taxon>
        <taxon>Pseudomonadati</taxon>
        <taxon>Pseudomonadota</taxon>
        <taxon>Gammaproteobacteria</taxon>
        <taxon>Salinisphaerales</taxon>
        <taxon>Salinisphaeraceae</taxon>
        <taxon>Spectribacter</taxon>
    </lineage>
</organism>
<dbReference type="Proteomes" id="UP001259982">
    <property type="component" value="Unassembled WGS sequence"/>
</dbReference>
<gene>
    <name evidence="2" type="ORF">RM531_10815</name>
</gene>
<evidence type="ECO:0000256" key="1">
    <source>
        <dbReference type="SAM" id="Phobius"/>
    </source>
</evidence>
<evidence type="ECO:0000313" key="2">
    <source>
        <dbReference type="EMBL" id="MDT0618967.1"/>
    </source>
</evidence>
<proteinExistence type="predicted"/>
<keyword evidence="1" id="KW-1133">Transmembrane helix</keyword>
<protein>
    <recommendedName>
        <fullName evidence="4">Phage holin family protein</fullName>
    </recommendedName>
</protein>
<evidence type="ECO:0000313" key="3">
    <source>
        <dbReference type="Proteomes" id="UP001259982"/>
    </source>
</evidence>
<feature type="transmembrane region" description="Helical" evidence="1">
    <location>
        <begin position="47"/>
        <end position="67"/>
    </location>
</feature>
<evidence type="ECO:0008006" key="4">
    <source>
        <dbReference type="Google" id="ProtNLM"/>
    </source>
</evidence>
<keyword evidence="1" id="KW-0472">Membrane</keyword>
<keyword evidence="3" id="KW-1185">Reference proteome</keyword>
<dbReference type="EMBL" id="JAVRHY010000009">
    <property type="protein sequence ID" value="MDT0618967.1"/>
    <property type="molecule type" value="Genomic_DNA"/>
</dbReference>
<dbReference type="RefSeq" id="WP_311659245.1">
    <property type="nucleotide sequence ID" value="NZ_JAVRHY010000009.1"/>
</dbReference>
<sequence>MNIQAKLAGVFGLNAAIWLPLLLGLAGVLVCAWGGYAWLAPQWGPPLAALAIGAGLLLIAAGLGAWLRRQVAPPAPAPAAATNPPAAGDNLPVSSADEALEWARAHPRAVLVAGGIAGLLVASSPTLRRVAGQALGPLAAKAGSKAVSQLLD</sequence>